<evidence type="ECO:0000313" key="2">
    <source>
        <dbReference type="Proteomes" id="UP001385951"/>
    </source>
</evidence>
<evidence type="ECO:0000313" key="1">
    <source>
        <dbReference type="EMBL" id="KAK7693520.1"/>
    </source>
</evidence>
<protein>
    <recommendedName>
        <fullName evidence="3">Glycoside hydrolase family 71 protein</fullName>
    </recommendedName>
</protein>
<dbReference type="EMBL" id="JASBNA010000003">
    <property type="protein sequence ID" value="KAK7693520.1"/>
    <property type="molecule type" value="Genomic_DNA"/>
</dbReference>
<dbReference type="Proteomes" id="UP001385951">
    <property type="component" value="Unassembled WGS sequence"/>
</dbReference>
<dbReference type="GO" id="GO:0051118">
    <property type="term" value="F:glucan endo-1,3-alpha-glucosidase activity"/>
    <property type="evidence" value="ECO:0007669"/>
    <property type="project" value="InterPro"/>
</dbReference>
<comment type="caution">
    <text evidence="1">The sequence shown here is derived from an EMBL/GenBank/DDBJ whole genome shotgun (WGS) entry which is preliminary data.</text>
</comment>
<name>A0AAW0GVM6_9APHY</name>
<dbReference type="Gene3D" id="3.20.20.80">
    <property type="entry name" value="Glycosidases"/>
    <property type="match status" value="1"/>
</dbReference>
<dbReference type="AlphaFoldDB" id="A0AAW0GVM6"/>
<sequence>MGVSPWQFKDIDPQNNWVEFSDTLWNYRWQQAIQLKPDIVEIITWNDYGESHYIGDINPNVDLGQQAPNYVNGFVHAPWRIVANYYIQWYKTGSPPAIQNDQVVFWYRSHPKAVTCSGGFPVRNG</sequence>
<reference evidence="1 2" key="1">
    <citation type="submission" date="2022-09" db="EMBL/GenBank/DDBJ databases">
        <authorList>
            <person name="Palmer J.M."/>
        </authorList>
    </citation>
    <scope>NUCLEOTIDE SEQUENCE [LARGE SCALE GENOMIC DNA]</scope>
    <source>
        <strain evidence="1 2">DSM 7382</strain>
    </source>
</reference>
<keyword evidence="2" id="KW-1185">Reference proteome</keyword>
<dbReference type="InterPro" id="IPR005197">
    <property type="entry name" value="Glyco_hydro_71"/>
</dbReference>
<gene>
    <name evidence="1" type="ORF">QCA50_003088</name>
</gene>
<organism evidence="1 2">
    <name type="scientific">Cerrena zonata</name>
    <dbReference type="NCBI Taxonomy" id="2478898"/>
    <lineage>
        <taxon>Eukaryota</taxon>
        <taxon>Fungi</taxon>
        <taxon>Dikarya</taxon>
        <taxon>Basidiomycota</taxon>
        <taxon>Agaricomycotina</taxon>
        <taxon>Agaricomycetes</taxon>
        <taxon>Polyporales</taxon>
        <taxon>Cerrenaceae</taxon>
        <taxon>Cerrena</taxon>
    </lineage>
</organism>
<dbReference type="Pfam" id="PF03659">
    <property type="entry name" value="Glyco_hydro_71"/>
    <property type="match status" value="1"/>
</dbReference>
<evidence type="ECO:0008006" key="3">
    <source>
        <dbReference type="Google" id="ProtNLM"/>
    </source>
</evidence>
<accession>A0AAW0GVM6</accession>
<proteinExistence type="predicted"/>